<evidence type="ECO:0000259" key="1">
    <source>
        <dbReference type="Pfam" id="PF12697"/>
    </source>
</evidence>
<accession>A0ABS7UEV3</accession>
<dbReference type="InterPro" id="IPR052897">
    <property type="entry name" value="Sec-Metab_Biosynth_Hydrolase"/>
</dbReference>
<dbReference type="PANTHER" id="PTHR37017">
    <property type="entry name" value="AB HYDROLASE-1 DOMAIN-CONTAINING PROTEIN-RELATED"/>
    <property type="match status" value="1"/>
</dbReference>
<dbReference type="RefSeq" id="WP_224123750.1">
    <property type="nucleotide sequence ID" value="NZ_JAIQZJ010000008.1"/>
</dbReference>
<dbReference type="Proteomes" id="UP000780875">
    <property type="component" value="Unassembled WGS sequence"/>
</dbReference>
<gene>
    <name evidence="2" type="ORF">K8U61_14490</name>
</gene>
<dbReference type="Gene3D" id="3.40.50.1820">
    <property type="entry name" value="alpha/beta hydrolase"/>
    <property type="match status" value="1"/>
</dbReference>
<protein>
    <submittedName>
        <fullName evidence="2">Alpha/beta hydrolase</fullName>
    </submittedName>
</protein>
<dbReference type="InterPro" id="IPR000073">
    <property type="entry name" value="AB_hydrolase_1"/>
</dbReference>
<proteinExistence type="predicted"/>
<evidence type="ECO:0000313" key="2">
    <source>
        <dbReference type="EMBL" id="MBZ5739380.1"/>
    </source>
</evidence>
<dbReference type="EMBL" id="JAIQZJ010000008">
    <property type="protein sequence ID" value="MBZ5739380.1"/>
    <property type="molecule type" value="Genomic_DNA"/>
</dbReference>
<evidence type="ECO:0000313" key="3">
    <source>
        <dbReference type="Proteomes" id="UP000780875"/>
    </source>
</evidence>
<dbReference type="InterPro" id="IPR029058">
    <property type="entry name" value="AB_hydrolase_fold"/>
</dbReference>
<sequence length="237" mass="25254">MTTDRPGILLVHGAGGDPAAWQDVEPLLQQAGFRTRCVTNPLTSLAADLAHTTAELDDLAGPSGRVVAVGHSYGGAVITNVGRDDRVAALVYVAAFAPDEDESIDAICDSYPPAAMSQFQVIGEDGSWEIEDTEESRAVLSWDHTPELRARPRETRVCNELIFTEPTGVPGWRLRPSWYVVAADDPAIPPVAQRGMAARAGATTSEVPGTHMTPWLHPDHVARVIMEAAAAVEAVTA</sequence>
<dbReference type="SUPFAM" id="SSF53474">
    <property type="entry name" value="alpha/beta-Hydrolases"/>
    <property type="match status" value="1"/>
</dbReference>
<dbReference type="PANTHER" id="PTHR37017:SF11">
    <property type="entry name" value="ESTERASE_LIPASE_THIOESTERASE DOMAIN-CONTAINING PROTEIN"/>
    <property type="match status" value="1"/>
</dbReference>
<dbReference type="GO" id="GO:0016787">
    <property type="term" value="F:hydrolase activity"/>
    <property type="evidence" value="ECO:0007669"/>
    <property type="project" value="UniProtKB-KW"/>
</dbReference>
<keyword evidence="3" id="KW-1185">Reference proteome</keyword>
<keyword evidence="2" id="KW-0378">Hydrolase</keyword>
<organism evidence="2 3">
    <name type="scientific">Nocardioides mangrovi</name>
    <dbReference type="NCBI Taxonomy" id="2874580"/>
    <lineage>
        <taxon>Bacteria</taxon>
        <taxon>Bacillati</taxon>
        <taxon>Actinomycetota</taxon>
        <taxon>Actinomycetes</taxon>
        <taxon>Propionibacteriales</taxon>
        <taxon>Nocardioidaceae</taxon>
        <taxon>Nocardioides</taxon>
    </lineage>
</organism>
<reference evidence="2 3" key="1">
    <citation type="submission" date="2021-09" db="EMBL/GenBank/DDBJ databases">
        <title>Whole genome sequence of Nocardioides sp. GBK3QG-3.</title>
        <authorList>
            <person name="Tuo L."/>
        </authorList>
    </citation>
    <scope>NUCLEOTIDE SEQUENCE [LARGE SCALE GENOMIC DNA]</scope>
    <source>
        <strain evidence="2 3">GBK3QG-3</strain>
    </source>
</reference>
<feature type="domain" description="AB hydrolase-1" evidence="1">
    <location>
        <begin position="8"/>
        <end position="222"/>
    </location>
</feature>
<dbReference type="Pfam" id="PF12697">
    <property type="entry name" value="Abhydrolase_6"/>
    <property type="match status" value="1"/>
</dbReference>
<comment type="caution">
    <text evidence="2">The sequence shown here is derived from an EMBL/GenBank/DDBJ whole genome shotgun (WGS) entry which is preliminary data.</text>
</comment>
<name>A0ABS7UEV3_9ACTN</name>